<reference evidence="3" key="1">
    <citation type="submission" date="2015-10" db="EMBL/GenBank/DDBJ databases">
        <title>Niche specialization of a soil ammonia-oxidizing archaeon, Candidatus Nitrosocosmicus oleophilus.</title>
        <authorList>
            <person name="Jung M.-Y."/>
            <person name="Rhee S.-K."/>
        </authorList>
    </citation>
    <scope>NUCLEOTIDE SEQUENCE [LARGE SCALE GENOMIC DNA]</scope>
    <source>
        <strain evidence="3">MY3</strain>
    </source>
</reference>
<feature type="transmembrane region" description="Helical" evidence="1">
    <location>
        <begin position="31"/>
        <end position="49"/>
    </location>
</feature>
<keyword evidence="3" id="KW-1185">Reference proteome</keyword>
<dbReference type="GeneID" id="60421212"/>
<dbReference type="GO" id="GO:0030246">
    <property type="term" value="F:carbohydrate binding"/>
    <property type="evidence" value="ECO:0007669"/>
    <property type="project" value="InterPro"/>
</dbReference>
<evidence type="ECO:0000313" key="2">
    <source>
        <dbReference type="EMBL" id="ALI35315.1"/>
    </source>
</evidence>
<dbReference type="AlphaFoldDB" id="A0A654LVT7"/>
<dbReference type="SUPFAM" id="SSF49452">
    <property type="entry name" value="Starch-binding domain-like"/>
    <property type="match status" value="1"/>
</dbReference>
<gene>
    <name evidence="2" type="ORF">NMY3_01110</name>
</gene>
<sequence length="156" mass="17270">MQYITIKHKHNEIQQTKQSHILNLLRIHRKTITISVTMISTILIIGYLLDSVSSPNATMGSIFDPLPVYDNGLGAVNGYVFTSSGLPALGTIVIAAGQDGLSKTTRTDLTQEGKYVFQNLNPGKYVIIAYFPDGEYKVMNNLEVEPNSVQTLIFKH</sequence>
<evidence type="ECO:0000256" key="1">
    <source>
        <dbReference type="SAM" id="Phobius"/>
    </source>
</evidence>
<feature type="transmembrane region" description="Helical" evidence="1">
    <location>
        <begin position="76"/>
        <end position="96"/>
    </location>
</feature>
<dbReference type="OrthoDB" id="12152at2157"/>
<protein>
    <recommendedName>
        <fullName evidence="4">Cna protein B-type domain protein</fullName>
    </recommendedName>
</protein>
<name>A0A654LVT7_9ARCH</name>
<proteinExistence type="predicted"/>
<accession>A0A654LVT7</accession>
<organism evidence="2 3">
    <name type="scientific">Candidatus Nitrosocosmicus oleophilus</name>
    <dbReference type="NCBI Taxonomy" id="1353260"/>
    <lineage>
        <taxon>Archaea</taxon>
        <taxon>Nitrososphaerota</taxon>
        <taxon>Nitrososphaeria</taxon>
        <taxon>Nitrososphaerales</taxon>
        <taxon>Nitrososphaeraceae</taxon>
        <taxon>Candidatus Nitrosocosmicus</taxon>
    </lineage>
</organism>
<dbReference type="Gene3D" id="2.60.40.1120">
    <property type="entry name" value="Carboxypeptidase-like, regulatory domain"/>
    <property type="match status" value="1"/>
</dbReference>
<dbReference type="InterPro" id="IPR013784">
    <property type="entry name" value="Carb-bd-like_fold"/>
</dbReference>
<keyword evidence="1" id="KW-0812">Transmembrane</keyword>
<evidence type="ECO:0008006" key="4">
    <source>
        <dbReference type="Google" id="ProtNLM"/>
    </source>
</evidence>
<dbReference type="Proteomes" id="UP000058925">
    <property type="component" value="Chromosome"/>
</dbReference>
<keyword evidence="1" id="KW-1133">Transmembrane helix</keyword>
<evidence type="ECO:0000313" key="3">
    <source>
        <dbReference type="Proteomes" id="UP000058925"/>
    </source>
</evidence>
<dbReference type="KEGG" id="taa:NMY3_01110"/>
<keyword evidence="1" id="KW-0472">Membrane</keyword>
<dbReference type="RefSeq" id="WP_196817810.1">
    <property type="nucleotide sequence ID" value="NZ_CP012850.1"/>
</dbReference>
<dbReference type="EMBL" id="CP012850">
    <property type="protein sequence ID" value="ALI35315.1"/>
    <property type="molecule type" value="Genomic_DNA"/>
</dbReference>